<sequence>MEIVMRIDLEDPSTKAQVAMVKEAGLPRLTLRDISIAPSVHASKALGNRLIGDVDELAEYDVLKAKASLRQKEEEEVGGDDVPDSREPCQSRGGNLKTTLSATVNNTIKKELALNSSEKVTKLLNPEDREEIIAHLEERLEAMLNELNRNSLLASYAHFIARSRAIIRLWITHWRSVLEILCNDWSALDHSVAQSSS</sequence>
<protein>
    <submittedName>
        <fullName evidence="2">Uncharacterized protein</fullName>
    </submittedName>
</protein>
<feature type="region of interest" description="Disordered" evidence="1">
    <location>
        <begin position="71"/>
        <end position="94"/>
    </location>
</feature>
<comment type="caution">
    <text evidence="2">The sequence shown here is derived from an EMBL/GenBank/DDBJ whole genome shotgun (WGS) entry which is preliminary data.</text>
</comment>
<reference evidence="3" key="1">
    <citation type="journal article" date="2020" name="Stud. Mycol.">
        <title>101 Dothideomycetes genomes: A test case for predicting lifestyles and emergence of pathogens.</title>
        <authorList>
            <person name="Haridas S."/>
            <person name="Albert R."/>
            <person name="Binder M."/>
            <person name="Bloem J."/>
            <person name="LaButti K."/>
            <person name="Salamov A."/>
            <person name="Andreopoulos B."/>
            <person name="Baker S."/>
            <person name="Barry K."/>
            <person name="Bills G."/>
            <person name="Bluhm B."/>
            <person name="Cannon C."/>
            <person name="Castanera R."/>
            <person name="Culley D."/>
            <person name="Daum C."/>
            <person name="Ezra D."/>
            <person name="Gonzalez J."/>
            <person name="Henrissat B."/>
            <person name="Kuo A."/>
            <person name="Liang C."/>
            <person name="Lipzen A."/>
            <person name="Lutzoni F."/>
            <person name="Magnuson J."/>
            <person name="Mondo S."/>
            <person name="Nolan M."/>
            <person name="Ohm R."/>
            <person name="Pangilinan J."/>
            <person name="Park H.-J."/>
            <person name="Ramirez L."/>
            <person name="Alfaro M."/>
            <person name="Sun H."/>
            <person name="Tritt A."/>
            <person name="Yoshinaga Y."/>
            <person name="Zwiers L.-H."/>
            <person name="Turgeon B."/>
            <person name="Goodwin S."/>
            <person name="Spatafora J."/>
            <person name="Crous P."/>
            <person name="Grigoriev I."/>
        </authorList>
    </citation>
    <scope>NUCLEOTIDE SEQUENCE [LARGE SCALE GENOMIC DNA]</scope>
    <source>
        <strain evidence="3">CBS 304.66</strain>
    </source>
</reference>
<dbReference type="EMBL" id="ML986627">
    <property type="protein sequence ID" value="KAF2263320.1"/>
    <property type="molecule type" value="Genomic_DNA"/>
</dbReference>
<evidence type="ECO:0000313" key="2">
    <source>
        <dbReference type="EMBL" id="KAF2263320.1"/>
    </source>
</evidence>
<evidence type="ECO:0000313" key="3">
    <source>
        <dbReference type="Proteomes" id="UP000800093"/>
    </source>
</evidence>
<name>A0A9P4KB71_9PLEO</name>
<keyword evidence="3" id="KW-1185">Reference proteome</keyword>
<proteinExistence type="predicted"/>
<organism evidence="2 3">
    <name type="scientific">Lojkania enalia</name>
    <dbReference type="NCBI Taxonomy" id="147567"/>
    <lineage>
        <taxon>Eukaryota</taxon>
        <taxon>Fungi</taxon>
        <taxon>Dikarya</taxon>
        <taxon>Ascomycota</taxon>
        <taxon>Pezizomycotina</taxon>
        <taxon>Dothideomycetes</taxon>
        <taxon>Pleosporomycetidae</taxon>
        <taxon>Pleosporales</taxon>
        <taxon>Pleosporales incertae sedis</taxon>
        <taxon>Lojkania</taxon>
    </lineage>
</organism>
<dbReference type="AlphaFoldDB" id="A0A9P4KB71"/>
<evidence type="ECO:0000256" key="1">
    <source>
        <dbReference type="SAM" id="MobiDB-lite"/>
    </source>
</evidence>
<dbReference type="Proteomes" id="UP000800093">
    <property type="component" value="Unassembled WGS sequence"/>
</dbReference>
<gene>
    <name evidence="2" type="ORF">CC78DRAFT_604398</name>
</gene>
<accession>A0A9P4KB71</accession>